<comment type="subcellular location">
    <subcellularLocation>
        <location evidence="1">Cell membrane</location>
        <topology evidence="1">Multi-pass membrane protein</topology>
    </subcellularLocation>
</comment>
<feature type="transmembrane region" description="Helical" evidence="9">
    <location>
        <begin position="286"/>
        <end position="316"/>
    </location>
</feature>
<keyword evidence="11" id="KW-1185">Reference proteome</keyword>
<feature type="transmembrane region" description="Helical" evidence="9">
    <location>
        <begin position="205"/>
        <end position="229"/>
    </location>
</feature>
<evidence type="ECO:0000256" key="7">
    <source>
        <dbReference type="ARBA" id="ARBA00024033"/>
    </source>
</evidence>
<evidence type="ECO:0000256" key="1">
    <source>
        <dbReference type="ARBA" id="ARBA00004651"/>
    </source>
</evidence>
<accession>A0ABY4YHU5</accession>
<evidence type="ECO:0000313" key="10">
    <source>
        <dbReference type="EMBL" id="USQ76336.1"/>
    </source>
</evidence>
<reference evidence="10" key="1">
    <citation type="submission" date="2022-06" db="EMBL/GenBank/DDBJ databases">
        <title>Ornithinimicrobium JY.X270.</title>
        <authorList>
            <person name="Huang Y."/>
        </authorList>
    </citation>
    <scope>NUCLEOTIDE SEQUENCE</scope>
    <source>
        <strain evidence="10">JY.X270</strain>
    </source>
</reference>
<dbReference type="RefSeq" id="WP_252621031.1">
    <property type="nucleotide sequence ID" value="NZ_CP099490.1"/>
</dbReference>
<proteinExistence type="inferred from homology"/>
<evidence type="ECO:0000256" key="5">
    <source>
        <dbReference type="ARBA" id="ARBA00022989"/>
    </source>
</evidence>
<feature type="transmembrane region" description="Helical" evidence="9">
    <location>
        <begin position="168"/>
        <end position="193"/>
    </location>
</feature>
<feature type="transmembrane region" description="Helical" evidence="9">
    <location>
        <begin position="38"/>
        <end position="58"/>
    </location>
</feature>
<evidence type="ECO:0000256" key="9">
    <source>
        <dbReference type="SAM" id="Phobius"/>
    </source>
</evidence>
<feature type="transmembrane region" description="Helical" evidence="9">
    <location>
        <begin position="328"/>
        <end position="351"/>
    </location>
</feature>
<keyword evidence="3" id="KW-0808">Transferase</keyword>
<feature type="transmembrane region" description="Helical" evidence="9">
    <location>
        <begin position="241"/>
        <end position="266"/>
    </location>
</feature>
<dbReference type="Proteomes" id="UP001056535">
    <property type="component" value="Chromosome"/>
</dbReference>
<evidence type="ECO:0000256" key="2">
    <source>
        <dbReference type="ARBA" id="ARBA00022475"/>
    </source>
</evidence>
<keyword evidence="2" id="KW-1003">Cell membrane</keyword>
<gene>
    <name evidence="10" type="ORF">NF557_17395</name>
</gene>
<evidence type="ECO:0000256" key="4">
    <source>
        <dbReference type="ARBA" id="ARBA00022692"/>
    </source>
</evidence>
<keyword evidence="5 9" id="KW-1133">Transmembrane helix</keyword>
<evidence type="ECO:0000313" key="11">
    <source>
        <dbReference type="Proteomes" id="UP001056535"/>
    </source>
</evidence>
<keyword evidence="6 9" id="KW-0472">Membrane</keyword>
<organism evidence="10 11">
    <name type="scientific">Ornithinimicrobium cryptoxanthini</name>
    <dbReference type="NCBI Taxonomy" id="2934161"/>
    <lineage>
        <taxon>Bacteria</taxon>
        <taxon>Bacillati</taxon>
        <taxon>Actinomycetota</taxon>
        <taxon>Actinomycetes</taxon>
        <taxon>Micrococcales</taxon>
        <taxon>Ornithinimicrobiaceae</taxon>
        <taxon>Ornithinimicrobium</taxon>
    </lineage>
</organism>
<sequence length="446" mass="47270">MRRPPYVVPSRHDRVVATATRAIGGPVGRYAAIGTRGLGGVAAALIALGTAMLALGVFQKGHCVAKGWSNPSQFWRACYSDLPVVHVTSGLADRSLPYAGAGSDQPLGSGLVMWLVSLVTPQAGTDVGAQRWVFLTWAALAVLLLAVGVLAGIALLPQDPWHIAHLALTPVLVVLALVSTDLVGIALVLWGWWAWTRGHPVLAGSLMGLAFLIRPYPLVFLLAIALVAWREDRVRAAATALVSAALAALALYLPALLLVGEGILAAPRGWFSAGPGYGALALLPQSFGFTLLTPVPTVISLLGWLAALLVGAWLTFRSLARPDAVRVAAVMLLIVALSAKSLSVQTGLWLLPLLALSAVRWRDHLVWAATEIVHFEATWLHIGFSSDAGKGLPGETYALAIMLRMAGWAWVVWQIWQGPTRHRPGRTALHQESGSDGSCAVEPALR</sequence>
<feature type="transmembrane region" description="Helical" evidence="9">
    <location>
        <begin position="134"/>
        <end position="156"/>
    </location>
</feature>
<feature type="region of interest" description="Disordered" evidence="8">
    <location>
        <begin position="426"/>
        <end position="446"/>
    </location>
</feature>
<protein>
    <submittedName>
        <fullName evidence="10">DUF2029 domain-containing protein</fullName>
    </submittedName>
</protein>
<name>A0ABY4YHU5_9MICO</name>
<dbReference type="EMBL" id="CP099490">
    <property type="protein sequence ID" value="USQ76336.1"/>
    <property type="molecule type" value="Genomic_DNA"/>
</dbReference>
<evidence type="ECO:0000256" key="8">
    <source>
        <dbReference type="SAM" id="MobiDB-lite"/>
    </source>
</evidence>
<evidence type="ECO:0000256" key="3">
    <source>
        <dbReference type="ARBA" id="ARBA00022679"/>
    </source>
</evidence>
<comment type="similarity">
    <text evidence="7">Belongs to the glycosyltransferase 87 family.</text>
</comment>
<keyword evidence="4 9" id="KW-0812">Transmembrane</keyword>
<dbReference type="Pfam" id="PF09594">
    <property type="entry name" value="GT87"/>
    <property type="match status" value="1"/>
</dbReference>
<evidence type="ECO:0000256" key="6">
    <source>
        <dbReference type="ARBA" id="ARBA00023136"/>
    </source>
</evidence>
<dbReference type="InterPro" id="IPR018584">
    <property type="entry name" value="GT87"/>
</dbReference>